<sequence length="228" mass="24377">MTALLDLRGIGLTYPGPPPYRALRECDLTVAAGDHVVILGPSGSGKSTLLNVVGLLDRPTEGRYEFEGVDTAGLGNARRAGLRARRIGFVFQAFHLMPHRSALDNVTVALMYSGVPSARRRRTGLEMLDRVGLAHRAYALPSQLSGGERQRVAIARALAPQPALLLCDEPTGNLDSATAERILDLIEEVRAAGQTVVTITHDPVVAARGRRAVTIRDGRLTESTPAAT</sequence>
<dbReference type="InterPro" id="IPR015854">
    <property type="entry name" value="ABC_transpr_LolD-like"/>
</dbReference>
<dbReference type="PANTHER" id="PTHR24220:SF86">
    <property type="entry name" value="ABC TRANSPORTER ABCH.1"/>
    <property type="match status" value="1"/>
</dbReference>
<dbReference type="InterPro" id="IPR027417">
    <property type="entry name" value="P-loop_NTPase"/>
</dbReference>
<dbReference type="InterPro" id="IPR017911">
    <property type="entry name" value="MacB-like_ATP-bd"/>
</dbReference>
<keyword evidence="2" id="KW-0547">Nucleotide-binding</keyword>
<dbReference type="RefSeq" id="WP_203695102.1">
    <property type="nucleotide sequence ID" value="NZ_BAAALC010000020.1"/>
</dbReference>
<evidence type="ECO:0000256" key="2">
    <source>
        <dbReference type="ARBA" id="ARBA00022741"/>
    </source>
</evidence>
<dbReference type="Proteomes" id="UP000630887">
    <property type="component" value="Unassembled WGS sequence"/>
</dbReference>
<dbReference type="SMART" id="SM00382">
    <property type="entry name" value="AAA"/>
    <property type="match status" value="1"/>
</dbReference>
<gene>
    <name evidence="5" type="ORF">Cco03nite_54910</name>
</gene>
<evidence type="ECO:0000313" key="6">
    <source>
        <dbReference type="Proteomes" id="UP000630887"/>
    </source>
</evidence>
<protein>
    <submittedName>
        <fullName evidence="5">ABC transporter ATP-binding protein</fullName>
    </submittedName>
</protein>
<dbReference type="AlphaFoldDB" id="A0A8J3P921"/>
<dbReference type="InterPro" id="IPR003593">
    <property type="entry name" value="AAA+_ATPase"/>
</dbReference>
<reference evidence="5 6" key="1">
    <citation type="submission" date="2021-01" db="EMBL/GenBank/DDBJ databases">
        <title>Whole genome shotgun sequence of Catellatospora coxensis NBRC 107359.</title>
        <authorList>
            <person name="Komaki H."/>
            <person name="Tamura T."/>
        </authorList>
    </citation>
    <scope>NUCLEOTIDE SEQUENCE [LARGE SCALE GENOMIC DNA]</scope>
    <source>
        <strain evidence="5 6">NBRC 107359</strain>
    </source>
</reference>
<evidence type="ECO:0000256" key="3">
    <source>
        <dbReference type="ARBA" id="ARBA00022840"/>
    </source>
</evidence>
<dbReference type="GO" id="GO:0005886">
    <property type="term" value="C:plasma membrane"/>
    <property type="evidence" value="ECO:0007669"/>
    <property type="project" value="TreeGrafter"/>
</dbReference>
<dbReference type="GO" id="GO:0016887">
    <property type="term" value="F:ATP hydrolysis activity"/>
    <property type="evidence" value="ECO:0007669"/>
    <property type="project" value="InterPro"/>
</dbReference>
<dbReference type="EMBL" id="BONI01000053">
    <property type="protein sequence ID" value="GIG08791.1"/>
    <property type="molecule type" value="Genomic_DNA"/>
</dbReference>
<dbReference type="SUPFAM" id="SSF52540">
    <property type="entry name" value="P-loop containing nucleoside triphosphate hydrolases"/>
    <property type="match status" value="1"/>
</dbReference>
<organism evidence="5 6">
    <name type="scientific">Catellatospora coxensis</name>
    <dbReference type="NCBI Taxonomy" id="310354"/>
    <lineage>
        <taxon>Bacteria</taxon>
        <taxon>Bacillati</taxon>
        <taxon>Actinomycetota</taxon>
        <taxon>Actinomycetes</taxon>
        <taxon>Micromonosporales</taxon>
        <taxon>Micromonosporaceae</taxon>
        <taxon>Catellatospora</taxon>
    </lineage>
</organism>
<evidence type="ECO:0000256" key="1">
    <source>
        <dbReference type="ARBA" id="ARBA00022448"/>
    </source>
</evidence>
<dbReference type="Gene3D" id="3.40.50.300">
    <property type="entry name" value="P-loop containing nucleotide triphosphate hydrolases"/>
    <property type="match status" value="1"/>
</dbReference>
<keyword evidence="3 5" id="KW-0067">ATP-binding</keyword>
<dbReference type="FunFam" id="3.40.50.300:FF:000032">
    <property type="entry name" value="Export ABC transporter ATP-binding protein"/>
    <property type="match status" value="1"/>
</dbReference>
<proteinExistence type="predicted"/>
<dbReference type="CDD" id="cd03255">
    <property type="entry name" value="ABC_MJ0796_LolCDE_FtsE"/>
    <property type="match status" value="1"/>
</dbReference>
<keyword evidence="6" id="KW-1185">Reference proteome</keyword>
<dbReference type="InterPro" id="IPR017871">
    <property type="entry name" value="ABC_transporter-like_CS"/>
</dbReference>
<dbReference type="PANTHER" id="PTHR24220">
    <property type="entry name" value="IMPORT ATP-BINDING PROTEIN"/>
    <property type="match status" value="1"/>
</dbReference>
<evidence type="ECO:0000259" key="4">
    <source>
        <dbReference type="PROSITE" id="PS50893"/>
    </source>
</evidence>
<dbReference type="InterPro" id="IPR003439">
    <property type="entry name" value="ABC_transporter-like_ATP-bd"/>
</dbReference>
<name>A0A8J3P921_9ACTN</name>
<evidence type="ECO:0000313" key="5">
    <source>
        <dbReference type="EMBL" id="GIG08791.1"/>
    </source>
</evidence>
<dbReference type="PROSITE" id="PS00211">
    <property type="entry name" value="ABC_TRANSPORTER_1"/>
    <property type="match status" value="1"/>
</dbReference>
<dbReference type="GO" id="GO:0022857">
    <property type="term" value="F:transmembrane transporter activity"/>
    <property type="evidence" value="ECO:0007669"/>
    <property type="project" value="TreeGrafter"/>
</dbReference>
<accession>A0A8J3P921</accession>
<dbReference type="GO" id="GO:0098796">
    <property type="term" value="C:membrane protein complex"/>
    <property type="evidence" value="ECO:0007669"/>
    <property type="project" value="UniProtKB-ARBA"/>
</dbReference>
<dbReference type="PROSITE" id="PS50893">
    <property type="entry name" value="ABC_TRANSPORTER_2"/>
    <property type="match status" value="1"/>
</dbReference>
<keyword evidence="1" id="KW-0813">Transport</keyword>
<feature type="domain" description="ABC transporter" evidence="4">
    <location>
        <begin position="7"/>
        <end position="228"/>
    </location>
</feature>
<dbReference type="GO" id="GO:0005524">
    <property type="term" value="F:ATP binding"/>
    <property type="evidence" value="ECO:0007669"/>
    <property type="project" value="UniProtKB-KW"/>
</dbReference>
<dbReference type="Pfam" id="PF00005">
    <property type="entry name" value="ABC_tran"/>
    <property type="match status" value="1"/>
</dbReference>
<comment type="caution">
    <text evidence="5">The sequence shown here is derived from an EMBL/GenBank/DDBJ whole genome shotgun (WGS) entry which is preliminary data.</text>
</comment>